<dbReference type="Gene3D" id="1.25.40.10">
    <property type="entry name" value="Tetratricopeptide repeat domain"/>
    <property type="match status" value="2"/>
</dbReference>
<protein>
    <submittedName>
        <fullName evidence="1">Tetratricopeptide repeat protein</fullName>
    </submittedName>
</protein>
<organism evidence="1 2">
    <name type="scientific">Flavobacterium myungsuense</name>
    <dbReference type="NCBI Taxonomy" id="651823"/>
    <lineage>
        <taxon>Bacteria</taxon>
        <taxon>Pseudomonadati</taxon>
        <taxon>Bacteroidota</taxon>
        <taxon>Flavobacteriia</taxon>
        <taxon>Flavobacteriales</taxon>
        <taxon>Flavobacteriaceae</taxon>
        <taxon>Flavobacterium</taxon>
    </lineage>
</organism>
<dbReference type="Pfam" id="PF08238">
    <property type="entry name" value="Sel1"/>
    <property type="match status" value="8"/>
</dbReference>
<gene>
    <name evidence="1" type="ORF">ACFQ0S_00450</name>
</gene>
<evidence type="ECO:0000313" key="2">
    <source>
        <dbReference type="Proteomes" id="UP001597051"/>
    </source>
</evidence>
<name>A0ABW3IYP6_9FLAO</name>
<reference evidence="2" key="1">
    <citation type="journal article" date="2019" name="Int. J. Syst. Evol. Microbiol.">
        <title>The Global Catalogue of Microorganisms (GCM) 10K type strain sequencing project: providing services to taxonomists for standard genome sequencing and annotation.</title>
        <authorList>
            <consortium name="The Broad Institute Genomics Platform"/>
            <consortium name="The Broad Institute Genome Sequencing Center for Infectious Disease"/>
            <person name="Wu L."/>
            <person name="Ma J."/>
        </authorList>
    </citation>
    <scope>NUCLEOTIDE SEQUENCE [LARGE SCALE GENOMIC DNA]</scope>
    <source>
        <strain evidence="2">CECT 7649</strain>
    </source>
</reference>
<evidence type="ECO:0000313" key="1">
    <source>
        <dbReference type="EMBL" id="MFD0982933.1"/>
    </source>
</evidence>
<dbReference type="InterPro" id="IPR050767">
    <property type="entry name" value="Sel1_AlgK"/>
</dbReference>
<dbReference type="RefSeq" id="WP_379754955.1">
    <property type="nucleotide sequence ID" value="NZ_JBHSYB010000016.1"/>
</dbReference>
<proteinExistence type="predicted"/>
<dbReference type="SMART" id="SM00671">
    <property type="entry name" value="SEL1"/>
    <property type="match status" value="6"/>
</dbReference>
<dbReference type="InterPro" id="IPR006597">
    <property type="entry name" value="Sel1-like"/>
</dbReference>
<comment type="caution">
    <text evidence="1">The sequence shown here is derived from an EMBL/GenBank/DDBJ whole genome shotgun (WGS) entry which is preliminary data.</text>
</comment>
<dbReference type="SUPFAM" id="SSF81901">
    <property type="entry name" value="HCP-like"/>
    <property type="match status" value="2"/>
</dbReference>
<dbReference type="InterPro" id="IPR011990">
    <property type="entry name" value="TPR-like_helical_dom_sf"/>
</dbReference>
<keyword evidence="2" id="KW-1185">Reference proteome</keyword>
<dbReference type="Proteomes" id="UP001597051">
    <property type="component" value="Unassembled WGS sequence"/>
</dbReference>
<accession>A0ABW3IYP6</accession>
<dbReference type="EMBL" id="JBHTIZ010000004">
    <property type="protein sequence ID" value="MFD0982933.1"/>
    <property type="molecule type" value="Genomic_DNA"/>
</dbReference>
<dbReference type="PANTHER" id="PTHR11102">
    <property type="entry name" value="SEL-1-LIKE PROTEIN"/>
    <property type="match status" value="1"/>
</dbReference>
<dbReference type="PANTHER" id="PTHR11102:SF160">
    <property type="entry name" value="ERAD-ASSOCIATED E3 UBIQUITIN-PROTEIN LIGASE COMPONENT HRD3"/>
    <property type="match status" value="1"/>
</dbReference>
<sequence>MKHILLTFTVLLISNYSFSQGNLKAKIEYENAEQAFAEEKYEDALTSLLEVENLLQKWTPNVSFLKIQALDKTFDYTNVKDKKTIMLIAEVEKYMNFSEKNEDAIVPDKFKTVYEIEQKVKPLLQIQKWEQMPDYIKGNEEYKKEKHLLAIEWFKKASNLGNGLADDRIAGIYEMGFTVEKDISSALKWYKLGAQKGCALAAYNIGYIYYKGKEVAIDYLEAMKWFKLASKNGHTEAINKIGVMYSDGKGVSKDNTEAMKWYRKGADLGYDTSILNIGWLYYHGNGVPKNNIEASKWFGMACEKNSSRGCLEIGKLYHYGEGVGIDYKLAYDFYNKAVELDSTNKDAWVYAGLLFEGGLGRDKSAGAAMECYKKAIENGDTWSLYKVGKIYKDYNFKDVSAEKEAVRYLTAAADKGHTEAMDLLVEIYAYGDRSVKRDRKLEKEWSQKSEAAKMSK</sequence>